<feature type="domain" description="Alanine racemase N-terminal" evidence="5">
    <location>
        <begin position="3"/>
        <end position="221"/>
    </location>
</feature>
<keyword evidence="7" id="KW-1185">Reference proteome</keyword>
<comment type="cofactor">
    <cofactor evidence="3">
        <name>pyridoxal 5'-phosphate</name>
        <dbReference type="ChEBI" id="CHEBI:597326"/>
    </cofactor>
</comment>
<accession>A0A2P8EEL7</accession>
<dbReference type="RefSeq" id="WP_106565955.1">
    <property type="nucleotide sequence ID" value="NZ_PYGF01000001.1"/>
</dbReference>
<organism evidence="6 7">
    <name type="scientific">Cecembia rubra</name>
    <dbReference type="NCBI Taxonomy" id="1485585"/>
    <lineage>
        <taxon>Bacteria</taxon>
        <taxon>Pseudomonadati</taxon>
        <taxon>Bacteroidota</taxon>
        <taxon>Cytophagia</taxon>
        <taxon>Cytophagales</taxon>
        <taxon>Cyclobacteriaceae</taxon>
        <taxon>Cecembia</taxon>
    </lineage>
</organism>
<reference evidence="6 7" key="1">
    <citation type="submission" date="2018-03" db="EMBL/GenBank/DDBJ databases">
        <title>Genomic Encyclopedia of Archaeal and Bacterial Type Strains, Phase II (KMG-II): from individual species to whole genera.</title>
        <authorList>
            <person name="Goeker M."/>
        </authorList>
    </citation>
    <scope>NUCLEOTIDE SEQUENCE [LARGE SCALE GENOMIC DNA]</scope>
    <source>
        <strain evidence="6 7">DSM 28057</strain>
    </source>
</reference>
<comment type="similarity">
    <text evidence="2 4">Belongs to the pyridoxal phosphate-binding protein YggS/PROSC family.</text>
</comment>
<evidence type="ECO:0000313" key="6">
    <source>
        <dbReference type="EMBL" id="PSL07922.1"/>
    </source>
</evidence>
<dbReference type="Pfam" id="PF01168">
    <property type="entry name" value="Ala_racemase_N"/>
    <property type="match status" value="1"/>
</dbReference>
<dbReference type="PIRSF" id="PIRSF004848">
    <property type="entry name" value="YBL036c_PLPDEIII"/>
    <property type="match status" value="1"/>
</dbReference>
<keyword evidence="1 2" id="KW-0663">Pyridoxal phosphate</keyword>
<dbReference type="HAMAP" id="MF_02087">
    <property type="entry name" value="PLP_homeostasis"/>
    <property type="match status" value="1"/>
</dbReference>
<dbReference type="PANTHER" id="PTHR10146:SF14">
    <property type="entry name" value="PYRIDOXAL PHOSPHATE HOMEOSTASIS PROTEIN"/>
    <property type="match status" value="1"/>
</dbReference>
<evidence type="ECO:0000313" key="7">
    <source>
        <dbReference type="Proteomes" id="UP000240708"/>
    </source>
</evidence>
<dbReference type="InterPro" id="IPR011078">
    <property type="entry name" value="PyrdxlP_homeostasis"/>
</dbReference>
<dbReference type="NCBIfam" id="TIGR00044">
    <property type="entry name" value="YggS family pyridoxal phosphate-dependent enzyme"/>
    <property type="match status" value="1"/>
</dbReference>
<evidence type="ECO:0000256" key="4">
    <source>
        <dbReference type="RuleBase" id="RU004514"/>
    </source>
</evidence>
<evidence type="ECO:0000259" key="5">
    <source>
        <dbReference type="Pfam" id="PF01168"/>
    </source>
</evidence>
<dbReference type="EMBL" id="PYGF01000001">
    <property type="protein sequence ID" value="PSL07922.1"/>
    <property type="molecule type" value="Genomic_DNA"/>
</dbReference>
<dbReference type="FunFam" id="3.20.20.10:FF:000018">
    <property type="entry name" value="Pyridoxal phosphate homeostasis protein"/>
    <property type="match status" value="1"/>
</dbReference>
<evidence type="ECO:0000256" key="1">
    <source>
        <dbReference type="ARBA" id="ARBA00022898"/>
    </source>
</evidence>
<dbReference type="GO" id="GO:0030170">
    <property type="term" value="F:pyridoxal phosphate binding"/>
    <property type="evidence" value="ECO:0007669"/>
    <property type="project" value="UniProtKB-UniRule"/>
</dbReference>
<dbReference type="PANTHER" id="PTHR10146">
    <property type="entry name" value="PROLINE SYNTHETASE CO-TRANSCRIBED BACTERIAL HOMOLOG PROTEIN"/>
    <property type="match status" value="1"/>
</dbReference>
<protein>
    <recommendedName>
        <fullName evidence="2">Pyridoxal phosphate homeostasis protein</fullName>
        <shortName evidence="2">PLP homeostasis protein</shortName>
    </recommendedName>
</protein>
<name>A0A2P8EEL7_9BACT</name>
<feature type="modified residue" description="N6-(pyridoxal phosphate)lysine" evidence="2 3">
    <location>
        <position position="26"/>
    </location>
</feature>
<dbReference type="CDD" id="cd00635">
    <property type="entry name" value="PLPDE_III_YBL036c_like"/>
    <property type="match status" value="1"/>
</dbReference>
<dbReference type="AlphaFoldDB" id="A0A2P8EEL7"/>
<sequence length="224" mass="25337">MPLKENLLSIKNTFINTNCLLIAVSKTHPASSIREIYDLGHRDFGENKVQELTDKAAQLPQDIRWHMIGHLQRNKVKYIAPFVFLIHGVDSLKLLQEIDKQAEKNNRIISCLLQVHIAEEESKFGFSEEELMDLIHSEELKALNNIKIIGLMGMATYTENVAKVRKEFAGLKSLFEKLKALDLSGNVDMKVLSMGMSGDYLIAQEEGSTMVRIGSAIFGERNYN</sequence>
<gene>
    <name evidence="6" type="ORF">CLV48_101862</name>
</gene>
<dbReference type="InterPro" id="IPR029066">
    <property type="entry name" value="PLP-binding_barrel"/>
</dbReference>
<dbReference type="OrthoDB" id="9804072at2"/>
<comment type="function">
    <text evidence="2">Pyridoxal 5'-phosphate (PLP)-binding protein, which is involved in PLP homeostasis.</text>
</comment>
<evidence type="ECO:0000256" key="3">
    <source>
        <dbReference type="PIRSR" id="PIRSR004848-1"/>
    </source>
</evidence>
<dbReference type="Proteomes" id="UP000240708">
    <property type="component" value="Unassembled WGS sequence"/>
</dbReference>
<comment type="caution">
    <text evidence="6">The sequence shown here is derived from an EMBL/GenBank/DDBJ whole genome shotgun (WGS) entry which is preliminary data.</text>
</comment>
<proteinExistence type="inferred from homology"/>
<dbReference type="SUPFAM" id="SSF51419">
    <property type="entry name" value="PLP-binding barrel"/>
    <property type="match status" value="1"/>
</dbReference>
<dbReference type="Gene3D" id="3.20.20.10">
    <property type="entry name" value="Alanine racemase"/>
    <property type="match status" value="1"/>
</dbReference>
<evidence type="ECO:0000256" key="2">
    <source>
        <dbReference type="HAMAP-Rule" id="MF_02087"/>
    </source>
</evidence>
<dbReference type="InterPro" id="IPR001608">
    <property type="entry name" value="Ala_racemase_N"/>
</dbReference>
<dbReference type="PROSITE" id="PS01211">
    <property type="entry name" value="UPF0001"/>
    <property type="match status" value="1"/>
</dbReference>